<feature type="transmembrane region" description="Helical" evidence="1">
    <location>
        <begin position="20"/>
        <end position="40"/>
    </location>
</feature>
<name>A0AAU9IWX3_9CILI</name>
<evidence type="ECO:0000256" key="1">
    <source>
        <dbReference type="SAM" id="Phobius"/>
    </source>
</evidence>
<dbReference type="Proteomes" id="UP001162131">
    <property type="component" value="Unassembled WGS sequence"/>
</dbReference>
<dbReference type="AlphaFoldDB" id="A0AAU9IWX3"/>
<keyword evidence="3" id="KW-1185">Reference proteome</keyword>
<protein>
    <submittedName>
        <fullName evidence="2">Uncharacterized protein</fullName>
    </submittedName>
</protein>
<sequence>MKKSHELFVSSKRGVKIINLVRNIFIFAVFQDLIRIISLISAYKSRALSKNINSSFFALDKICLLLYKILFREAIS</sequence>
<gene>
    <name evidence="2" type="ORF">BSTOLATCC_MIC25429</name>
</gene>
<evidence type="ECO:0000313" key="3">
    <source>
        <dbReference type="Proteomes" id="UP001162131"/>
    </source>
</evidence>
<keyword evidence="1" id="KW-0812">Transmembrane</keyword>
<keyword evidence="1" id="KW-0472">Membrane</keyword>
<reference evidence="2" key="1">
    <citation type="submission" date="2021-09" db="EMBL/GenBank/DDBJ databases">
        <authorList>
            <consortium name="AG Swart"/>
            <person name="Singh M."/>
            <person name="Singh A."/>
            <person name="Seah K."/>
            <person name="Emmerich C."/>
        </authorList>
    </citation>
    <scope>NUCLEOTIDE SEQUENCE</scope>
    <source>
        <strain evidence="2">ATCC30299</strain>
    </source>
</reference>
<evidence type="ECO:0000313" key="2">
    <source>
        <dbReference type="EMBL" id="CAG9320197.1"/>
    </source>
</evidence>
<comment type="caution">
    <text evidence="2">The sequence shown here is derived from an EMBL/GenBank/DDBJ whole genome shotgun (WGS) entry which is preliminary data.</text>
</comment>
<accession>A0AAU9IWX3</accession>
<proteinExistence type="predicted"/>
<organism evidence="2 3">
    <name type="scientific">Blepharisma stoltei</name>
    <dbReference type="NCBI Taxonomy" id="1481888"/>
    <lineage>
        <taxon>Eukaryota</taxon>
        <taxon>Sar</taxon>
        <taxon>Alveolata</taxon>
        <taxon>Ciliophora</taxon>
        <taxon>Postciliodesmatophora</taxon>
        <taxon>Heterotrichea</taxon>
        <taxon>Heterotrichida</taxon>
        <taxon>Blepharismidae</taxon>
        <taxon>Blepharisma</taxon>
    </lineage>
</organism>
<dbReference type="EMBL" id="CAJZBQ010000024">
    <property type="protein sequence ID" value="CAG9320197.1"/>
    <property type="molecule type" value="Genomic_DNA"/>
</dbReference>
<keyword evidence="1" id="KW-1133">Transmembrane helix</keyword>